<dbReference type="Pfam" id="PF21360">
    <property type="entry name" value="PylC-like_N"/>
    <property type="match status" value="1"/>
</dbReference>
<dbReference type="GO" id="GO:0005524">
    <property type="term" value="F:ATP binding"/>
    <property type="evidence" value="ECO:0007669"/>
    <property type="project" value="UniProtKB-UniRule"/>
</dbReference>
<dbReference type="GO" id="GO:0008716">
    <property type="term" value="F:D-alanine-D-alanine ligase activity"/>
    <property type="evidence" value="ECO:0007669"/>
    <property type="project" value="TreeGrafter"/>
</dbReference>
<keyword evidence="4" id="KW-1185">Reference proteome</keyword>
<feature type="domain" description="ATP-grasp" evidence="2">
    <location>
        <begin position="120"/>
        <end position="293"/>
    </location>
</feature>
<dbReference type="Pfam" id="PF15632">
    <property type="entry name" value="ATPgrasp_Ter"/>
    <property type="match status" value="1"/>
</dbReference>
<dbReference type="Gene3D" id="3.30.470.20">
    <property type="entry name" value="ATP-grasp fold, B domain"/>
    <property type="match status" value="1"/>
</dbReference>
<dbReference type="Gene3D" id="3.40.50.20">
    <property type="match status" value="1"/>
</dbReference>
<dbReference type="Gene3D" id="3.30.1490.20">
    <property type="entry name" value="ATP-grasp fold, A domain"/>
    <property type="match status" value="1"/>
</dbReference>
<evidence type="ECO:0000259" key="2">
    <source>
        <dbReference type="PROSITE" id="PS50975"/>
    </source>
</evidence>
<accession>A0A2P8DTW3</accession>
<name>A0A2P8DTW3_9ACTN</name>
<reference evidence="3 4" key="1">
    <citation type="submission" date="2018-03" db="EMBL/GenBank/DDBJ databases">
        <title>Genomic Encyclopedia of Archaeal and Bacterial Type Strains, Phase II (KMG-II): from individual species to whole genera.</title>
        <authorList>
            <person name="Goeker M."/>
        </authorList>
    </citation>
    <scope>NUCLEOTIDE SEQUENCE [LARGE SCALE GENOMIC DNA]</scope>
    <source>
        <strain evidence="3 4">DSM 45312</strain>
    </source>
</reference>
<dbReference type="InterPro" id="IPR013815">
    <property type="entry name" value="ATP_grasp_subdomain_1"/>
</dbReference>
<dbReference type="AlphaFoldDB" id="A0A2P8DTW3"/>
<evidence type="ECO:0000256" key="1">
    <source>
        <dbReference type="PROSITE-ProRule" id="PRU00409"/>
    </source>
</evidence>
<dbReference type="GO" id="GO:0046872">
    <property type="term" value="F:metal ion binding"/>
    <property type="evidence" value="ECO:0007669"/>
    <property type="project" value="InterPro"/>
</dbReference>
<organism evidence="3 4">
    <name type="scientific">Murinocardiopsis flavida</name>
    <dbReference type="NCBI Taxonomy" id="645275"/>
    <lineage>
        <taxon>Bacteria</taxon>
        <taxon>Bacillati</taxon>
        <taxon>Actinomycetota</taxon>
        <taxon>Actinomycetes</taxon>
        <taxon>Streptosporangiales</taxon>
        <taxon>Nocardiopsidaceae</taxon>
        <taxon>Murinocardiopsis</taxon>
    </lineage>
</organism>
<evidence type="ECO:0000313" key="3">
    <source>
        <dbReference type="EMBL" id="PSL00649.1"/>
    </source>
</evidence>
<dbReference type="InterPro" id="IPR048764">
    <property type="entry name" value="PylC_N"/>
</dbReference>
<gene>
    <name evidence="3" type="ORF">CLV63_101123</name>
</gene>
<dbReference type="Proteomes" id="UP000240542">
    <property type="component" value="Unassembled WGS sequence"/>
</dbReference>
<dbReference type="PANTHER" id="PTHR23132:SF23">
    <property type="entry name" value="D-ALANINE--D-ALANINE LIGASE B"/>
    <property type="match status" value="1"/>
</dbReference>
<dbReference type="PROSITE" id="PS50975">
    <property type="entry name" value="ATP_GRASP"/>
    <property type="match status" value="1"/>
</dbReference>
<proteinExistence type="predicted"/>
<dbReference type="SUPFAM" id="SSF56059">
    <property type="entry name" value="Glutathione synthetase ATP-binding domain-like"/>
    <property type="match status" value="1"/>
</dbReference>
<sequence length="346" mass="36996">MSAEQLHERPTVVVTTAGSASTPGTIQHLRRIGYRVVATDMDASAPGLYLADRSYLVPPGCSDDFLPELRGICLKEGAVALVPLVDEELPVVGELEYDGIAVLAPRAEFIATCLDKYVLMDRLHALGVPVPETRLATESPDGLRFPVVVKPRTGRGSRGVTVCGSAAELGRVIAAGPYPAADLLVQERVAGQEFTVSVVAWRDGAVQAVVPKEVMLKRGVTKFAVTRRNDRVDQVCRDIQTLLRADGPFNVQLALDRAGEPRVFEINPRFSSTAPLTVAAGVDEIGGLVGQALGDGGRLGCEWREGVVMVRRWADEFLPEHEFDRYGIRPAASAAIPPPTGVAAAS</sequence>
<dbReference type="InterPro" id="IPR011761">
    <property type="entry name" value="ATP-grasp"/>
</dbReference>
<dbReference type="EMBL" id="PYGA01000001">
    <property type="protein sequence ID" value="PSL00649.1"/>
    <property type="molecule type" value="Genomic_DNA"/>
</dbReference>
<comment type="caution">
    <text evidence="3">The sequence shown here is derived from an EMBL/GenBank/DDBJ whole genome shotgun (WGS) entry which is preliminary data.</text>
</comment>
<dbReference type="PANTHER" id="PTHR23132">
    <property type="entry name" value="D-ALANINE--D-ALANINE LIGASE"/>
    <property type="match status" value="1"/>
</dbReference>
<evidence type="ECO:0000313" key="4">
    <source>
        <dbReference type="Proteomes" id="UP000240542"/>
    </source>
</evidence>
<keyword evidence="1" id="KW-0067">ATP-binding</keyword>
<protein>
    <submittedName>
        <fullName evidence="3">Carbamoyl-phosphate synthase large subunit</fullName>
    </submittedName>
</protein>
<keyword evidence="1" id="KW-0547">Nucleotide-binding</keyword>